<dbReference type="Proteomes" id="UP000198556">
    <property type="component" value="Unassembled WGS sequence"/>
</dbReference>
<name>A0A1H9GYD8_9LACT</name>
<keyword evidence="1" id="KW-0547">Nucleotide-binding</keyword>
<dbReference type="GO" id="GO:0016787">
    <property type="term" value="F:hydrolase activity"/>
    <property type="evidence" value="ECO:0007669"/>
    <property type="project" value="UniProtKB-KW"/>
</dbReference>
<evidence type="ECO:0000256" key="5">
    <source>
        <dbReference type="SAM" id="MobiDB-lite"/>
    </source>
</evidence>
<evidence type="ECO:0000313" key="9">
    <source>
        <dbReference type="Proteomes" id="UP000198556"/>
    </source>
</evidence>
<dbReference type="PANTHER" id="PTHR47963:SF7">
    <property type="entry name" value="ATP-DEPENDENT RNA HELICASE YFML-RELATED"/>
    <property type="match status" value="1"/>
</dbReference>
<dbReference type="GO" id="GO:0009409">
    <property type="term" value="P:response to cold"/>
    <property type="evidence" value="ECO:0007669"/>
    <property type="project" value="TreeGrafter"/>
</dbReference>
<feature type="compositionally biased region" description="Basic and acidic residues" evidence="5">
    <location>
        <begin position="407"/>
        <end position="440"/>
    </location>
</feature>
<dbReference type="InterPro" id="IPR044742">
    <property type="entry name" value="DEAD/DEAH_RhlB"/>
</dbReference>
<keyword evidence="3 8" id="KW-0347">Helicase</keyword>
<accession>A0A1H9GYD8</accession>
<keyword evidence="4" id="KW-0067">ATP-binding</keyword>
<dbReference type="InterPro" id="IPR011545">
    <property type="entry name" value="DEAD/DEAH_box_helicase_dom"/>
</dbReference>
<dbReference type="STRING" id="137733.SAMN05421767_10187"/>
<dbReference type="GO" id="GO:0003724">
    <property type="term" value="F:RNA helicase activity"/>
    <property type="evidence" value="ECO:0007669"/>
    <property type="project" value="TreeGrafter"/>
</dbReference>
<protein>
    <submittedName>
        <fullName evidence="8">Superfamily II DNA and RNA helicase</fullName>
    </submittedName>
</protein>
<proteinExistence type="predicted"/>
<dbReference type="CDD" id="cd18787">
    <property type="entry name" value="SF2_C_DEAD"/>
    <property type="match status" value="1"/>
</dbReference>
<dbReference type="SMART" id="SM00487">
    <property type="entry name" value="DEXDc"/>
    <property type="match status" value="1"/>
</dbReference>
<dbReference type="PROSITE" id="PS51192">
    <property type="entry name" value="HELICASE_ATP_BIND_1"/>
    <property type="match status" value="1"/>
</dbReference>
<dbReference type="CDD" id="cd00268">
    <property type="entry name" value="DEADc"/>
    <property type="match status" value="1"/>
</dbReference>
<dbReference type="InterPro" id="IPR027417">
    <property type="entry name" value="P-loop_NTPase"/>
</dbReference>
<dbReference type="SUPFAM" id="SSF52540">
    <property type="entry name" value="P-loop containing nucleoside triphosphate hydrolases"/>
    <property type="match status" value="1"/>
</dbReference>
<evidence type="ECO:0000256" key="3">
    <source>
        <dbReference type="ARBA" id="ARBA00022806"/>
    </source>
</evidence>
<dbReference type="GO" id="GO:0005829">
    <property type="term" value="C:cytosol"/>
    <property type="evidence" value="ECO:0007669"/>
    <property type="project" value="TreeGrafter"/>
</dbReference>
<dbReference type="Pfam" id="PF00271">
    <property type="entry name" value="Helicase_C"/>
    <property type="match status" value="1"/>
</dbReference>
<dbReference type="InterPro" id="IPR014001">
    <property type="entry name" value="Helicase_ATP-bd"/>
</dbReference>
<dbReference type="PROSITE" id="PS51194">
    <property type="entry name" value="HELICASE_CTER"/>
    <property type="match status" value="1"/>
</dbReference>
<evidence type="ECO:0000256" key="1">
    <source>
        <dbReference type="ARBA" id="ARBA00022741"/>
    </source>
</evidence>
<dbReference type="InterPro" id="IPR050547">
    <property type="entry name" value="DEAD_box_RNA_helicases"/>
</dbReference>
<dbReference type="GO" id="GO:0033592">
    <property type="term" value="F:RNA strand annealing activity"/>
    <property type="evidence" value="ECO:0007669"/>
    <property type="project" value="TreeGrafter"/>
</dbReference>
<dbReference type="Pfam" id="PF00270">
    <property type="entry name" value="DEAD"/>
    <property type="match status" value="1"/>
</dbReference>
<feature type="domain" description="Helicase ATP-binding" evidence="6">
    <location>
        <begin position="28"/>
        <end position="197"/>
    </location>
</feature>
<gene>
    <name evidence="8" type="ORF">SAMN05421767_10187</name>
</gene>
<dbReference type="SMART" id="SM00490">
    <property type="entry name" value="HELICc"/>
    <property type="match status" value="1"/>
</dbReference>
<organism evidence="8 9">
    <name type="scientific">Granulicatella balaenopterae</name>
    <dbReference type="NCBI Taxonomy" id="137733"/>
    <lineage>
        <taxon>Bacteria</taxon>
        <taxon>Bacillati</taxon>
        <taxon>Bacillota</taxon>
        <taxon>Bacilli</taxon>
        <taxon>Lactobacillales</taxon>
        <taxon>Carnobacteriaceae</taxon>
        <taxon>Granulicatella</taxon>
    </lineage>
</organism>
<dbReference type="Gene3D" id="3.40.50.300">
    <property type="entry name" value="P-loop containing nucleotide triphosphate hydrolases"/>
    <property type="match status" value="2"/>
</dbReference>
<evidence type="ECO:0000259" key="7">
    <source>
        <dbReference type="PROSITE" id="PS51194"/>
    </source>
</evidence>
<keyword evidence="2" id="KW-0378">Hydrolase</keyword>
<dbReference type="EMBL" id="FOGF01000001">
    <property type="protein sequence ID" value="SEQ55142.1"/>
    <property type="molecule type" value="Genomic_DNA"/>
</dbReference>
<dbReference type="GO" id="GO:0005840">
    <property type="term" value="C:ribosome"/>
    <property type="evidence" value="ECO:0007669"/>
    <property type="project" value="TreeGrafter"/>
</dbReference>
<dbReference type="RefSeq" id="WP_245711094.1">
    <property type="nucleotide sequence ID" value="NZ_FOGF01000001.1"/>
</dbReference>
<dbReference type="AlphaFoldDB" id="A0A1H9GYD8"/>
<evidence type="ECO:0000256" key="4">
    <source>
        <dbReference type="ARBA" id="ARBA00022840"/>
    </source>
</evidence>
<dbReference type="InterPro" id="IPR001650">
    <property type="entry name" value="Helicase_C-like"/>
</dbReference>
<evidence type="ECO:0000259" key="6">
    <source>
        <dbReference type="PROSITE" id="PS51192"/>
    </source>
</evidence>
<evidence type="ECO:0000256" key="2">
    <source>
        <dbReference type="ARBA" id="ARBA00022801"/>
    </source>
</evidence>
<dbReference type="PANTHER" id="PTHR47963">
    <property type="entry name" value="DEAD-BOX ATP-DEPENDENT RNA HELICASE 47, MITOCHONDRIAL"/>
    <property type="match status" value="1"/>
</dbReference>
<keyword evidence="9" id="KW-1185">Reference proteome</keyword>
<reference evidence="8 9" key="1">
    <citation type="submission" date="2016-10" db="EMBL/GenBank/DDBJ databases">
        <authorList>
            <person name="de Groot N.N."/>
        </authorList>
    </citation>
    <scope>NUCLEOTIDE SEQUENCE [LARGE SCALE GENOMIC DNA]</scope>
    <source>
        <strain evidence="8 9">DSM 15827</strain>
    </source>
</reference>
<feature type="compositionally biased region" description="Basic and acidic residues" evidence="5">
    <location>
        <begin position="372"/>
        <end position="399"/>
    </location>
</feature>
<evidence type="ECO:0000313" key="8">
    <source>
        <dbReference type="EMBL" id="SEQ55142.1"/>
    </source>
</evidence>
<sequence>MRIETEALQQLWDSNNFEKETLIQEKTMDIIKDGKDVIGISPTGTGKTVAYLLPLIDKMEANKQLQTVVLAPSQELARQIGEVARVWCKAKGLTVQVITGGVNQKRQLEQLKKKPEMVIGTVGRLVELSKVRKLKLHQVTALVLDEADYLLKPDQIGMTRDFVKKCPSQRQMVFFSATSNETLLEAEKWFNVKPEMIDVRQEKEAVNANVTHGYIITPTRKRDEQLRRLAQLEGMQALVFVRSIADVAILAEKMIYRHIPVAVLSSDTNKLDRQKAMKQLRSGEVRYLIATEVAARGLDVEDLPAVIHYDVSETTESYTHKSGRTGRMGKNGLVLSLVNERELRNLKHIVPETVTLEELFVYGGELVTSLPEKQRNENRDKKKSYSKDKKKSYSREGKEKKTHRAAKRDERKSYGNRDDNRSSYKRNDRKSYGNRDDNRSSNRRNSSQSTFKGKFSAKKNDYKLKK</sequence>
<feature type="region of interest" description="Disordered" evidence="5">
    <location>
        <begin position="372"/>
        <end position="466"/>
    </location>
</feature>
<feature type="domain" description="Helicase C-terminal" evidence="7">
    <location>
        <begin position="225"/>
        <end position="378"/>
    </location>
</feature>
<dbReference type="GO" id="GO:0005524">
    <property type="term" value="F:ATP binding"/>
    <property type="evidence" value="ECO:0007669"/>
    <property type="project" value="UniProtKB-KW"/>
</dbReference>